<gene>
    <name evidence="4 5" type="primary">fliW</name>
    <name evidence="5" type="ORF">QT716_12250</name>
</gene>
<dbReference type="NCBIfam" id="NF009793">
    <property type="entry name" value="PRK13285.1-1"/>
    <property type="match status" value="1"/>
</dbReference>
<dbReference type="PANTHER" id="PTHR39190">
    <property type="entry name" value="FLAGELLAR ASSEMBLY FACTOR FLIW"/>
    <property type="match status" value="1"/>
</dbReference>
<sequence>MTIQTKFHGEIPTEELTNWTFPNGLPGLEDEKQFVILPIEGNDIFQVLQSVNNSNVALIVSNPYTLINDYSFEIDEPTIDLLEIKSPEDVMVLAVMSLKQPFESSTINLQAPLIFNINNQKAKQMIMNDATYQLRQPIGQPIVKGAR</sequence>
<evidence type="ECO:0000256" key="2">
    <source>
        <dbReference type="ARBA" id="ARBA00022795"/>
    </source>
</evidence>
<comment type="caution">
    <text evidence="5">The sequence shown here is derived from an EMBL/GenBank/DDBJ whole genome shotgun (WGS) entry which is preliminary data.</text>
</comment>
<dbReference type="Pfam" id="PF02623">
    <property type="entry name" value="FliW"/>
    <property type="match status" value="1"/>
</dbReference>
<dbReference type="Proteomes" id="UP001280629">
    <property type="component" value="Unassembled WGS sequence"/>
</dbReference>
<keyword evidence="3 4" id="KW-0810">Translation regulation</keyword>
<dbReference type="InterPro" id="IPR003775">
    <property type="entry name" value="Flagellar_assembly_factor_FliW"/>
</dbReference>
<dbReference type="HAMAP" id="MF_01185">
    <property type="entry name" value="FliW"/>
    <property type="match status" value="1"/>
</dbReference>
<keyword evidence="2 4" id="KW-1005">Bacterial flagellum biogenesis</keyword>
<evidence type="ECO:0000256" key="3">
    <source>
        <dbReference type="ARBA" id="ARBA00022845"/>
    </source>
</evidence>
<proteinExistence type="inferred from homology"/>
<keyword evidence="5" id="KW-0966">Cell projection</keyword>
<name>A0ABU4G1G4_9BACL</name>
<keyword evidence="5" id="KW-0282">Flagellum</keyword>
<dbReference type="SUPFAM" id="SSF141457">
    <property type="entry name" value="BH3618-like"/>
    <property type="match status" value="1"/>
</dbReference>
<keyword evidence="6" id="KW-1185">Reference proteome</keyword>
<comment type="function">
    <text evidence="4">Acts as an anti-CsrA protein, binds CsrA and prevents it from repressing translation of its target genes, one of which is flagellin. Binds to flagellin and participates in the assembly of the flagellum.</text>
</comment>
<evidence type="ECO:0000313" key="6">
    <source>
        <dbReference type="Proteomes" id="UP001280629"/>
    </source>
</evidence>
<comment type="subunit">
    <text evidence="4">Interacts with translational regulator CsrA and flagellin(s).</text>
</comment>
<dbReference type="InterPro" id="IPR024046">
    <property type="entry name" value="Flagellar_assmbl_FliW_dom_sf"/>
</dbReference>
<organism evidence="5 6">
    <name type="scientific">Sporosarcina aquimarina</name>
    <dbReference type="NCBI Taxonomy" id="114975"/>
    <lineage>
        <taxon>Bacteria</taxon>
        <taxon>Bacillati</taxon>
        <taxon>Bacillota</taxon>
        <taxon>Bacilli</taxon>
        <taxon>Bacillales</taxon>
        <taxon>Caryophanaceae</taxon>
        <taxon>Sporosarcina</taxon>
    </lineage>
</organism>
<dbReference type="Gene3D" id="2.30.290.10">
    <property type="entry name" value="BH3618-like"/>
    <property type="match status" value="1"/>
</dbReference>
<dbReference type="PANTHER" id="PTHR39190:SF1">
    <property type="entry name" value="FLAGELLAR ASSEMBLY FACTOR FLIW"/>
    <property type="match status" value="1"/>
</dbReference>
<keyword evidence="1 4" id="KW-0963">Cytoplasm</keyword>
<comment type="subcellular location">
    <subcellularLocation>
        <location evidence="4">Cytoplasm</location>
    </subcellularLocation>
</comment>
<evidence type="ECO:0000256" key="4">
    <source>
        <dbReference type="HAMAP-Rule" id="MF_01185"/>
    </source>
</evidence>
<keyword evidence="4" id="KW-0143">Chaperone</keyword>
<accession>A0ABU4G1G4</accession>
<comment type="similarity">
    <text evidence="4">Belongs to the FliW family.</text>
</comment>
<evidence type="ECO:0000313" key="5">
    <source>
        <dbReference type="EMBL" id="MDW0110811.1"/>
    </source>
</evidence>
<keyword evidence="5" id="KW-0969">Cilium</keyword>
<protein>
    <recommendedName>
        <fullName evidence="4">Flagellar assembly factor FliW</fullName>
    </recommendedName>
</protein>
<dbReference type="RefSeq" id="WP_317936371.1">
    <property type="nucleotide sequence ID" value="NZ_JAUBDH010000007.1"/>
</dbReference>
<evidence type="ECO:0000256" key="1">
    <source>
        <dbReference type="ARBA" id="ARBA00022490"/>
    </source>
</evidence>
<dbReference type="EMBL" id="JAUBDH010000007">
    <property type="protein sequence ID" value="MDW0110811.1"/>
    <property type="molecule type" value="Genomic_DNA"/>
</dbReference>
<reference evidence="5 6" key="1">
    <citation type="submission" date="2023-06" db="EMBL/GenBank/DDBJ databases">
        <title>Sporosarcina sp. nov., isolated from Korean traditional fermented seafood 'Jeotgal'.</title>
        <authorList>
            <person name="Yang A.-I."/>
            <person name="Shin N.-R."/>
        </authorList>
    </citation>
    <scope>NUCLEOTIDE SEQUENCE [LARGE SCALE GENOMIC DNA]</scope>
    <source>
        <strain evidence="5 6">KCTC3840</strain>
    </source>
</reference>